<comment type="caution">
    <text evidence="5">The sequence shown here is derived from an EMBL/GenBank/DDBJ whole genome shotgun (WGS) entry which is preliminary data.</text>
</comment>
<dbReference type="GO" id="GO:0000160">
    <property type="term" value="P:phosphorelay signal transduction system"/>
    <property type="evidence" value="ECO:0007669"/>
    <property type="project" value="InterPro"/>
</dbReference>
<dbReference type="Gene3D" id="3.60.40.10">
    <property type="entry name" value="PPM-type phosphatase domain"/>
    <property type="match status" value="1"/>
</dbReference>
<dbReference type="InterPro" id="IPR052016">
    <property type="entry name" value="Bact_Sigma-Reg"/>
</dbReference>
<dbReference type="AlphaFoldDB" id="A0A848H2K8"/>
<dbReference type="SUPFAM" id="SSF52172">
    <property type="entry name" value="CheY-like"/>
    <property type="match status" value="1"/>
</dbReference>
<dbReference type="SMART" id="SM00331">
    <property type="entry name" value="PP2C_SIG"/>
    <property type="match status" value="1"/>
</dbReference>
<name>A0A848H2K8_9BURK</name>
<dbReference type="EMBL" id="JABBFX010000001">
    <property type="protein sequence ID" value="NML45055.1"/>
    <property type="molecule type" value="Genomic_DNA"/>
</dbReference>
<feature type="modified residue" description="4-aspartylphosphate" evidence="2">
    <location>
        <position position="58"/>
    </location>
</feature>
<accession>A0A848H2K8</accession>
<organism evidence="5 6">
    <name type="scientific">Ramlibacter agri</name>
    <dbReference type="NCBI Taxonomy" id="2728837"/>
    <lineage>
        <taxon>Bacteria</taxon>
        <taxon>Pseudomonadati</taxon>
        <taxon>Pseudomonadota</taxon>
        <taxon>Betaproteobacteria</taxon>
        <taxon>Burkholderiales</taxon>
        <taxon>Comamonadaceae</taxon>
        <taxon>Ramlibacter</taxon>
    </lineage>
</organism>
<dbReference type="SUPFAM" id="SSF81606">
    <property type="entry name" value="PP2C-like"/>
    <property type="match status" value="1"/>
</dbReference>
<dbReference type="CDD" id="cd07043">
    <property type="entry name" value="STAS_anti-anti-sigma_factors"/>
    <property type="match status" value="1"/>
</dbReference>
<dbReference type="InterPro" id="IPR001932">
    <property type="entry name" value="PPM-type_phosphatase-like_dom"/>
</dbReference>
<proteinExistence type="predicted"/>
<dbReference type="SMART" id="SM00448">
    <property type="entry name" value="REC"/>
    <property type="match status" value="1"/>
</dbReference>
<dbReference type="InterPro" id="IPR036513">
    <property type="entry name" value="STAS_dom_sf"/>
</dbReference>
<feature type="coiled-coil region" evidence="3">
    <location>
        <begin position="125"/>
        <end position="163"/>
    </location>
</feature>
<dbReference type="InterPro" id="IPR011006">
    <property type="entry name" value="CheY-like_superfamily"/>
</dbReference>
<dbReference type="InterPro" id="IPR036457">
    <property type="entry name" value="PPM-type-like_dom_sf"/>
</dbReference>
<protein>
    <submittedName>
        <fullName evidence="5">SpoIIE family protein phosphatase</fullName>
    </submittedName>
</protein>
<reference evidence="5 6" key="1">
    <citation type="submission" date="2020-04" db="EMBL/GenBank/DDBJ databases">
        <title>Ramlibacter sp. G-1-2-2 isolated from soil.</title>
        <authorList>
            <person name="Dahal R.H."/>
        </authorList>
    </citation>
    <scope>NUCLEOTIDE SEQUENCE [LARGE SCALE GENOMIC DNA]</scope>
    <source>
        <strain evidence="5 6">G-1-2-2</strain>
    </source>
</reference>
<dbReference type="PANTHER" id="PTHR43156">
    <property type="entry name" value="STAGE II SPORULATION PROTEIN E-RELATED"/>
    <property type="match status" value="1"/>
</dbReference>
<keyword evidence="2" id="KW-0597">Phosphoprotein</keyword>
<dbReference type="InterPro" id="IPR001789">
    <property type="entry name" value="Sig_transdc_resp-reg_receiver"/>
</dbReference>
<dbReference type="CDD" id="cd17536">
    <property type="entry name" value="REC_YesN-like"/>
    <property type="match status" value="1"/>
</dbReference>
<sequence length="564" mass="61616">MSHAPAPALVVDDEPVTRLLVKRALESLGCSPVLEAADGIAAQQVLREHPDTALVLTDIMMPRMDGLELLRWGREAVPDAMWIVLSGLETFDSAVAAIRLGAFDFLPKSPRTEEMGVTVRNALGRRQLLAERERLHRELQRKVRELEETSNALRRDLERAEVIQRALLPRSPPPMEGFCIQAVYRPGQHVGGDLYDVVRVNDRHFAFYLADATGHGVTSAMLSVLFKQRLVLVDAATGLALPPAQVLEAVNRSICQAHASPGLFLTAVFGLLDTADGSITLASAGHPPVLHMHEGGEMRLVRRTGPALGLAPDAQFREERLQVRRGDRILLYTDGLLPSGSERDLEQLQRVLASPVSSAQEVMVQLQEGAEPAADRDDITILLIDAHAGASWFDNGAARPTTATSAPRAQGEVVFYGETDTADYLALRGRASWLHCDAFHETALAVLERKHPLVLDLSRCEYLDSTCLGTVHELVARGGVMLTGVTDGVRALFEELSMRQVLDAIRDELPSPPELYALGSEGDQATMQKRILQAHEALSGLSERNREEFRGVVESLRGEPDGSA</sequence>
<dbReference type="PANTHER" id="PTHR43156:SF2">
    <property type="entry name" value="STAGE II SPORULATION PROTEIN E"/>
    <property type="match status" value="1"/>
</dbReference>
<dbReference type="PROSITE" id="PS50110">
    <property type="entry name" value="RESPONSE_REGULATORY"/>
    <property type="match status" value="1"/>
</dbReference>
<evidence type="ECO:0000259" key="4">
    <source>
        <dbReference type="PROSITE" id="PS50110"/>
    </source>
</evidence>
<gene>
    <name evidence="5" type="ORF">HHL11_14955</name>
</gene>
<dbReference type="RefSeq" id="WP_169419145.1">
    <property type="nucleotide sequence ID" value="NZ_JABBFX010000001.1"/>
</dbReference>
<dbReference type="Pfam" id="PF00072">
    <property type="entry name" value="Response_reg"/>
    <property type="match status" value="1"/>
</dbReference>
<dbReference type="Pfam" id="PF13466">
    <property type="entry name" value="STAS_2"/>
    <property type="match status" value="1"/>
</dbReference>
<evidence type="ECO:0000313" key="5">
    <source>
        <dbReference type="EMBL" id="NML45055.1"/>
    </source>
</evidence>
<dbReference type="Gene3D" id="3.40.50.2300">
    <property type="match status" value="1"/>
</dbReference>
<dbReference type="Proteomes" id="UP000541185">
    <property type="component" value="Unassembled WGS sequence"/>
</dbReference>
<dbReference type="InterPro" id="IPR058548">
    <property type="entry name" value="MlaB-like_STAS"/>
</dbReference>
<dbReference type="Gene3D" id="3.30.750.24">
    <property type="entry name" value="STAS domain"/>
    <property type="match status" value="1"/>
</dbReference>
<evidence type="ECO:0000256" key="2">
    <source>
        <dbReference type="PROSITE-ProRule" id="PRU00169"/>
    </source>
</evidence>
<keyword evidence="3" id="KW-0175">Coiled coil</keyword>
<dbReference type="Pfam" id="PF07228">
    <property type="entry name" value="SpoIIE"/>
    <property type="match status" value="1"/>
</dbReference>
<keyword evidence="6" id="KW-1185">Reference proteome</keyword>
<feature type="domain" description="Response regulatory" evidence="4">
    <location>
        <begin position="7"/>
        <end position="123"/>
    </location>
</feature>
<evidence type="ECO:0000313" key="6">
    <source>
        <dbReference type="Proteomes" id="UP000541185"/>
    </source>
</evidence>
<keyword evidence="1" id="KW-0378">Hydrolase</keyword>
<dbReference type="GO" id="GO:0016791">
    <property type="term" value="F:phosphatase activity"/>
    <property type="evidence" value="ECO:0007669"/>
    <property type="project" value="TreeGrafter"/>
</dbReference>
<evidence type="ECO:0000256" key="3">
    <source>
        <dbReference type="SAM" id="Coils"/>
    </source>
</evidence>
<dbReference type="SUPFAM" id="SSF52091">
    <property type="entry name" value="SpoIIaa-like"/>
    <property type="match status" value="1"/>
</dbReference>
<evidence type="ECO:0000256" key="1">
    <source>
        <dbReference type="ARBA" id="ARBA00022801"/>
    </source>
</evidence>